<dbReference type="Proteomes" id="UP001569963">
    <property type="component" value="Unassembled WGS sequence"/>
</dbReference>
<evidence type="ECO:0000313" key="1">
    <source>
        <dbReference type="EMBL" id="MFA1542278.1"/>
    </source>
</evidence>
<comment type="caution">
    <text evidence="1">The sequence shown here is derived from an EMBL/GenBank/DDBJ whole genome shotgun (WGS) entry which is preliminary data.</text>
</comment>
<organism evidence="1 2">
    <name type="scientific">Actinomadura monticuli</name>
    <dbReference type="NCBI Taxonomy" id="3097367"/>
    <lineage>
        <taxon>Bacteria</taxon>
        <taxon>Bacillati</taxon>
        <taxon>Actinomycetota</taxon>
        <taxon>Actinomycetes</taxon>
        <taxon>Streptosporangiales</taxon>
        <taxon>Thermomonosporaceae</taxon>
        <taxon>Actinomadura</taxon>
    </lineage>
</organism>
<sequence length="104" mass="11328">MRWKVARKTWKEPFRNAAQADGFRSSLLTAARKGEAFAVKTGRPASWDREENAVTWFAFSLDYCAAKWPYASPNHRRGIAEALTDATEALLTTGKGAPAGGPAA</sequence>
<reference evidence="1 2" key="1">
    <citation type="submission" date="2023-11" db="EMBL/GenBank/DDBJ databases">
        <title>Actinomadura monticuli sp. nov., isolated from volcanic ash.</title>
        <authorList>
            <person name="Lee S.D."/>
            <person name="Yang H."/>
            <person name="Kim I.S."/>
        </authorList>
    </citation>
    <scope>NUCLEOTIDE SEQUENCE [LARGE SCALE GENOMIC DNA]</scope>
    <source>
        <strain evidence="1 2">DLS-62</strain>
    </source>
</reference>
<proteinExistence type="predicted"/>
<dbReference type="EMBL" id="JAXCEI010000012">
    <property type="protein sequence ID" value="MFA1542278.1"/>
    <property type="molecule type" value="Genomic_DNA"/>
</dbReference>
<name>A0ABV4QGZ6_9ACTN</name>
<dbReference type="RefSeq" id="WP_371952430.1">
    <property type="nucleotide sequence ID" value="NZ_JAXCEI010000012.1"/>
</dbReference>
<accession>A0ABV4QGZ6</accession>
<protein>
    <submittedName>
        <fullName evidence="1">Uncharacterized protein</fullName>
    </submittedName>
</protein>
<keyword evidence="2" id="KW-1185">Reference proteome</keyword>
<gene>
    <name evidence="1" type="ORF">SM611_25360</name>
</gene>
<evidence type="ECO:0000313" key="2">
    <source>
        <dbReference type="Proteomes" id="UP001569963"/>
    </source>
</evidence>